<organism evidence="2 3">
    <name type="scientific">Trifolium pratense</name>
    <name type="common">Red clover</name>
    <dbReference type="NCBI Taxonomy" id="57577"/>
    <lineage>
        <taxon>Eukaryota</taxon>
        <taxon>Viridiplantae</taxon>
        <taxon>Streptophyta</taxon>
        <taxon>Embryophyta</taxon>
        <taxon>Tracheophyta</taxon>
        <taxon>Spermatophyta</taxon>
        <taxon>Magnoliopsida</taxon>
        <taxon>eudicotyledons</taxon>
        <taxon>Gunneridae</taxon>
        <taxon>Pentapetalae</taxon>
        <taxon>rosids</taxon>
        <taxon>fabids</taxon>
        <taxon>Fabales</taxon>
        <taxon>Fabaceae</taxon>
        <taxon>Papilionoideae</taxon>
        <taxon>50 kb inversion clade</taxon>
        <taxon>NPAAA clade</taxon>
        <taxon>Hologalegina</taxon>
        <taxon>IRL clade</taxon>
        <taxon>Trifolieae</taxon>
        <taxon>Trifolium</taxon>
    </lineage>
</organism>
<reference evidence="2 3" key="1">
    <citation type="journal article" date="2014" name="Am. J. Bot.">
        <title>Genome assembly and annotation for red clover (Trifolium pratense; Fabaceae).</title>
        <authorList>
            <person name="Istvanek J."/>
            <person name="Jaros M."/>
            <person name="Krenek A."/>
            <person name="Repkova J."/>
        </authorList>
    </citation>
    <scope>NUCLEOTIDE SEQUENCE [LARGE SCALE GENOMIC DNA]</scope>
    <source>
        <strain evidence="3">cv. Tatra</strain>
        <tissue evidence="2">Young leaves</tissue>
    </source>
</reference>
<gene>
    <name evidence="2" type="ORF">L195_g020155</name>
</gene>
<accession>A0A2K3N1L6</accession>
<dbReference type="EMBL" id="ASHM01015024">
    <property type="protein sequence ID" value="PNX96938.1"/>
    <property type="molecule type" value="Genomic_DNA"/>
</dbReference>
<protein>
    <submittedName>
        <fullName evidence="2">Ribonuclease H</fullName>
    </submittedName>
</protein>
<evidence type="ECO:0000259" key="1">
    <source>
        <dbReference type="Pfam" id="PF13966"/>
    </source>
</evidence>
<reference evidence="2 3" key="2">
    <citation type="journal article" date="2017" name="Front. Plant Sci.">
        <title>Gene Classification and Mining of Molecular Markers Useful in Red Clover (Trifolium pratense) Breeding.</title>
        <authorList>
            <person name="Istvanek J."/>
            <person name="Dluhosova J."/>
            <person name="Dluhos P."/>
            <person name="Patkova L."/>
            <person name="Nedelnik J."/>
            <person name="Repkova J."/>
        </authorList>
    </citation>
    <scope>NUCLEOTIDE SEQUENCE [LARGE SCALE GENOMIC DNA]</scope>
    <source>
        <strain evidence="3">cv. Tatra</strain>
        <tissue evidence="2">Young leaves</tissue>
    </source>
</reference>
<dbReference type="Proteomes" id="UP000236291">
    <property type="component" value="Unassembled WGS sequence"/>
</dbReference>
<comment type="caution">
    <text evidence="2">The sequence shown here is derived from an EMBL/GenBank/DDBJ whole genome shotgun (WGS) entry which is preliminary data.</text>
</comment>
<dbReference type="InterPro" id="IPR026960">
    <property type="entry name" value="RVT-Znf"/>
</dbReference>
<evidence type="ECO:0000313" key="3">
    <source>
        <dbReference type="Proteomes" id="UP000236291"/>
    </source>
</evidence>
<evidence type="ECO:0000313" key="2">
    <source>
        <dbReference type="EMBL" id="PNX96938.1"/>
    </source>
</evidence>
<dbReference type="Pfam" id="PF13966">
    <property type="entry name" value="zf-RVT"/>
    <property type="match status" value="1"/>
</dbReference>
<dbReference type="AlphaFoldDB" id="A0A2K3N1L6"/>
<feature type="domain" description="Reverse transcriptase zinc-binding" evidence="1">
    <location>
        <begin position="212"/>
        <end position="282"/>
    </location>
</feature>
<name>A0A2K3N1L6_TRIPR</name>
<proteinExistence type="predicted"/>
<sequence>MLTELGFDDKWVKWVMMCVSLVNYSVLMNFEKVEPIMLRMGLRQVASGDIHGVKVCRGAPAVSHLLFADNCFLFCSASVNEVQHLLRILIDFERASGRQVNLTKYEVFISNNISIETKEDLANILGGRSLKKTDSWRGRALSKAERMLNARVSDLVVHGARAWDVNKINTLFSSPVAESIISIPLFPQEHEDTVRLSCRYEYNILVGVEQFHINKEWNRIWHAKVHPKVPNLMWRICRNCLPTRQKLQEQHVPCVGNCSFCADQIEDDWHILLTCSVSITCWEDSGLLPMMQRCMNNAAKMANVLFGIWIGEEAENSIFKNGGMRKSIDKEDSNAATLSAPVCGRFVAAYTDWYPAVMKIHEGEAYTLWEAMQWISQLNLREVLFQSDSQLVYYCYQL</sequence>